<evidence type="ECO:0000313" key="2">
    <source>
        <dbReference type="Proteomes" id="UP001218188"/>
    </source>
</evidence>
<dbReference type="AlphaFoldDB" id="A0AAD6RXB3"/>
<organism evidence="1 2">
    <name type="scientific">Mycena alexandri</name>
    <dbReference type="NCBI Taxonomy" id="1745969"/>
    <lineage>
        <taxon>Eukaryota</taxon>
        <taxon>Fungi</taxon>
        <taxon>Dikarya</taxon>
        <taxon>Basidiomycota</taxon>
        <taxon>Agaricomycotina</taxon>
        <taxon>Agaricomycetes</taxon>
        <taxon>Agaricomycetidae</taxon>
        <taxon>Agaricales</taxon>
        <taxon>Marasmiineae</taxon>
        <taxon>Mycenaceae</taxon>
        <taxon>Mycena</taxon>
    </lineage>
</organism>
<keyword evidence="2" id="KW-1185">Reference proteome</keyword>
<protein>
    <recommendedName>
        <fullName evidence="3">F-box domain-containing protein</fullName>
    </recommendedName>
</protein>
<reference evidence="1" key="1">
    <citation type="submission" date="2023-03" db="EMBL/GenBank/DDBJ databases">
        <title>Massive genome expansion in bonnet fungi (Mycena s.s.) driven by repeated elements and novel gene families across ecological guilds.</title>
        <authorList>
            <consortium name="Lawrence Berkeley National Laboratory"/>
            <person name="Harder C.B."/>
            <person name="Miyauchi S."/>
            <person name="Viragh M."/>
            <person name="Kuo A."/>
            <person name="Thoen E."/>
            <person name="Andreopoulos B."/>
            <person name="Lu D."/>
            <person name="Skrede I."/>
            <person name="Drula E."/>
            <person name="Henrissat B."/>
            <person name="Morin E."/>
            <person name="Kohler A."/>
            <person name="Barry K."/>
            <person name="LaButti K."/>
            <person name="Morin E."/>
            <person name="Salamov A."/>
            <person name="Lipzen A."/>
            <person name="Mereny Z."/>
            <person name="Hegedus B."/>
            <person name="Baldrian P."/>
            <person name="Stursova M."/>
            <person name="Weitz H."/>
            <person name="Taylor A."/>
            <person name="Grigoriev I.V."/>
            <person name="Nagy L.G."/>
            <person name="Martin F."/>
            <person name="Kauserud H."/>
        </authorList>
    </citation>
    <scope>NUCLEOTIDE SEQUENCE</scope>
    <source>
        <strain evidence="1">CBHHK200</strain>
    </source>
</reference>
<dbReference type="EMBL" id="JARJCM010000448">
    <property type="protein sequence ID" value="KAJ7016964.1"/>
    <property type="molecule type" value="Genomic_DNA"/>
</dbReference>
<evidence type="ECO:0000313" key="1">
    <source>
        <dbReference type="EMBL" id="KAJ7016964.1"/>
    </source>
</evidence>
<name>A0AAD6RXB3_9AGAR</name>
<gene>
    <name evidence="1" type="ORF">C8F04DRAFT_1201255</name>
</gene>
<accession>A0AAD6RXB3</accession>
<evidence type="ECO:0008006" key="3">
    <source>
        <dbReference type="Google" id="ProtNLM"/>
    </source>
</evidence>
<comment type="caution">
    <text evidence="1">The sequence shown here is derived from an EMBL/GenBank/DDBJ whole genome shotgun (WGS) entry which is preliminary data.</text>
</comment>
<dbReference type="Proteomes" id="UP001218188">
    <property type="component" value="Unassembled WGS sequence"/>
</dbReference>
<proteinExistence type="predicted"/>
<sequence length="232" mass="26552">MGPSTAQQMANLPVELLYAITQDVCEDPCIFNLRLVSKTLNSVVTPLAFRVVVICDSVKSVLQGCNEYITSLVQKVICRGDLEPTRDAGIEALQTVFAELRKFLKIIHLDFVFDSCFREDVIDTVPTHPSHYLRLQRRLLSTVVAHSPPLLVSLTLNNMIAVPDEIYAQEEFHRLFRPLQKLDIAVQYNWLITYMKARRNSGEDFFMMPKALKWFNTLRNNSSMFPEASVRV</sequence>